<name>A0A7I9VHL4_9BACT</name>
<comment type="similarity">
    <text evidence="1 7">Belongs to the HAM1 NTPase family.</text>
</comment>
<dbReference type="InterPro" id="IPR029001">
    <property type="entry name" value="ITPase-like_fam"/>
</dbReference>
<dbReference type="InterPro" id="IPR020922">
    <property type="entry name" value="dITP/XTP_pyrophosphatase"/>
</dbReference>
<feature type="binding site" evidence="7">
    <location>
        <begin position="179"/>
        <end position="182"/>
    </location>
    <ligand>
        <name>substrate</name>
    </ligand>
</feature>
<evidence type="ECO:0000256" key="1">
    <source>
        <dbReference type="ARBA" id="ARBA00008023"/>
    </source>
</evidence>
<dbReference type="GO" id="GO:0046872">
    <property type="term" value="F:metal ion binding"/>
    <property type="evidence" value="ECO:0007669"/>
    <property type="project" value="UniProtKB-KW"/>
</dbReference>
<dbReference type="PANTHER" id="PTHR11067">
    <property type="entry name" value="INOSINE TRIPHOSPHATE PYROPHOSPHATASE/HAM1 PROTEIN"/>
    <property type="match status" value="1"/>
</dbReference>
<dbReference type="GO" id="GO:0005829">
    <property type="term" value="C:cytosol"/>
    <property type="evidence" value="ECO:0007669"/>
    <property type="project" value="TreeGrafter"/>
</dbReference>
<feature type="binding site" evidence="7">
    <location>
        <position position="70"/>
    </location>
    <ligand>
        <name>Mg(2+)</name>
        <dbReference type="ChEBI" id="CHEBI:18420"/>
    </ligand>
</feature>
<organism evidence="8 9">
    <name type="scientific">Anaeromyxobacter diazotrophicus</name>
    <dbReference type="NCBI Taxonomy" id="2590199"/>
    <lineage>
        <taxon>Bacteria</taxon>
        <taxon>Pseudomonadati</taxon>
        <taxon>Myxococcota</taxon>
        <taxon>Myxococcia</taxon>
        <taxon>Myxococcales</taxon>
        <taxon>Cystobacterineae</taxon>
        <taxon>Anaeromyxobacteraceae</taxon>
        <taxon>Anaeromyxobacter</taxon>
    </lineage>
</organism>
<dbReference type="GO" id="GO:0009117">
    <property type="term" value="P:nucleotide metabolic process"/>
    <property type="evidence" value="ECO:0007669"/>
    <property type="project" value="UniProtKB-KW"/>
</dbReference>
<evidence type="ECO:0000256" key="7">
    <source>
        <dbReference type="HAMAP-Rule" id="MF_01405"/>
    </source>
</evidence>
<dbReference type="SUPFAM" id="SSF52972">
    <property type="entry name" value="ITPase-like"/>
    <property type="match status" value="1"/>
</dbReference>
<comment type="catalytic activity">
    <reaction evidence="7">
        <text>ITP + H2O = IMP + diphosphate + H(+)</text>
        <dbReference type="Rhea" id="RHEA:29399"/>
        <dbReference type="ChEBI" id="CHEBI:15377"/>
        <dbReference type="ChEBI" id="CHEBI:15378"/>
        <dbReference type="ChEBI" id="CHEBI:33019"/>
        <dbReference type="ChEBI" id="CHEBI:58053"/>
        <dbReference type="ChEBI" id="CHEBI:61402"/>
        <dbReference type="EC" id="3.6.1.66"/>
    </reaction>
</comment>
<keyword evidence="9" id="KW-1185">Reference proteome</keyword>
<dbReference type="GO" id="GO:0000166">
    <property type="term" value="F:nucleotide binding"/>
    <property type="evidence" value="ECO:0007669"/>
    <property type="project" value="UniProtKB-KW"/>
</dbReference>
<keyword evidence="3 7" id="KW-0547">Nucleotide-binding</keyword>
<accession>A0A7I9VHL4</accession>
<protein>
    <recommendedName>
        <fullName evidence="7">dITP/XTP pyrophosphatase</fullName>
        <ecNumber evidence="7">3.6.1.66</ecNumber>
    </recommendedName>
    <alternativeName>
        <fullName evidence="7">Non-canonical purine NTP pyrophosphatase</fullName>
    </alternativeName>
    <alternativeName>
        <fullName evidence="7">Non-standard purine NTP pyrophosphatase</fullName>
    </alternativeName>
    <alternativeName>
        <fullName evidence="7">Nucleoside-triphosphate diphosphatase</fullName>
    </alternativeName>
    <alternativeName>
        <fullName evidence="7">Nucleoside-triphosphate pyrophosphatase</fullName>
        <shortName evidence="7">NTPase</shortName>
    </alternativeName>
</protein>
<evidence type="ECO:0000256" key="3">
    <source>
        <dbReference type="ARBA" id="ARBA00022741"/>
    </source>
</evidence>
<comment type="cofactor">
    <cofactor evidence="7">
        <name>Mg(2+)</name>
        <dbReference type="ChEBI" id="CHEBI:18420"/>
    </cofactor>
    <text evidence="7">Binds 1 Mg(2+) ion per subunit.</text>
</comment>
<keyword evidence="4 7" id="KW-0378">Hydrolase</keyword>
<feature type="active site" description="Proton acceptor" evidence="7">
    <location>
        <position position="70"/>
    </location>
</feature>
<keyword evidence="5 7" id="KW-0460">Magnesium</keyword>
<comment type="caution">
    <text evidence="7">Lacks conserved residue(s) required for the propagation of feature annotation.</text>
</comment>
<dbReference type="RefSeq" id="WP_176062906.1">
    <property type="nucleotide sequence ID" value="NZ_BJTG01000002.1"/>
</dbReference>
<dbReference type="HAMAP" id="MF_01405">
    <property type="entry name" value="Non_canon_purine_NTPase"/>
    <property type="match status" value="1"/>
</dbReference>
<dbReference type="AlphaFoldDB" id="A0A7I9VHL4"/>
<dbReference type="PANTHER" id="PTHR11067:SF9">
    <property type="entry name" value="INOSINE TRIPHOSPHATE PYROPHOSPHATASE"/>
    <property type="match status" value="1"/>
</dbReference>
<sequence length="243" mass="25795">MELFFATTNRGKLRELRRLVEGLPVTVISPEELGRPLPEVVEDGRTFRENAEKKAAAYARFSGLHAVADDSGLCVDALGGAPGVYSARWSELDDGFASPACALPRVADRELGPELARAARDEANNDKLLAALAGREGAARDGGYVAALALAAPDGRMLACVEGACRGRIGHVRRGTHGFGYDPLFLPESELARLRAPAGAGHRGGPPRTMAELEPAEKDALSHRGAAFRALRPILERLARGAL</sequence>
<evidence type="ECO:0000256" key="5">
    <source>
        <dbReference type="ARBA" id="ARBA00022842"/>
    </source>
</evidence>
<dbReference type="Gene3D" id="3.90.950.10">
    <property type="match status" value="1"/>
</dbReference>
<evidence type="ECO:0000256" key="6">
    <source>
        <dbReference type="ARBA" id="ARBA00023080"/>
    </source>
</evidence>
<dbReference type="GO" id="GO:0017111">
    <property type="term" value="F:ribonucleoside triphosphate phosphatase activity"/>
    <property type="evidence" value="ECO:0007669"/>
    <property type="project" value="InterPro"/>
</dbReference>
<dbReference type="GO" id="GO:0036222">
    <property type="term" value="F:XTP diphosphatase activity"/>
    <property type="evidence" value="ECO:0007669"/>
    <property type="project" value="UniProtKB-UniRule"/>
</dbReference>
<dbReference type="CDD" id="cd00515">
    <property type="entry name" value="HAM1"/>
    <property type="match status" value="1"/>
</dbReference>
<evidence type="ECO:0000256" key="4">
    <source>
        <dbReference type="ARBA" id="ARBA00022801"/>
    </source>
</evidence>
<dbReference type="InterPro" id="IPR002637">
    <property type="entry name" value="RdgB/HAM1"/>
</dbReference>
<dbReference type="EC" id="3.6.1.66" evidence="7"/>
<proteinExistence type="inferred from homology"/>
<feature type="binding site" evidence="7">
    <location>
        <begin position="7"/>
        <end position="12"/>
    </location>
    <ligand>
        <name>substrate</name>
    </ligand>
</feature>
<dbReference type="GO" id="GO:0009146">
    <property type="term" value="P:purine nucleoside triphosphate catabolic process"/>
    <property type="evidence" value="ECO:0007669"/>
    <property type="project" value="UniProtKB-UniRule"/>
</dbReference>
<reference evidence="9" key="1">
    <citation type="journal article" date="2020" name="Appl. Environ. Microbiol.">
        <title>Diazotrophic Anaeromyxobacter Isolates from Soils.</title>
        <authorList>
            <person name="Masuda Y."/>
            <person name="Yamanaka H."/>
            <person name="Xu Z.X."/>
            <person name="Shiratori Y."/>
            <person name="Aono T."/>
            <person name="Amachi S."/>
            <person name="Senoo K."/>
            <person name="Itoh H."/>
        </authorList>
    </citation>
    <scope>NUCLEOTIDE SEQUENCE [LARGE SCALE GENOMIC DNA]</scope>
    <source>
        <strain evidence="9">R267</strain>
    </source>
</reference>
<feature type="binding site" evidence="7">
    <location>
        <position position="71"/>
    </location>
    <ligand>
        <name>substrate</name>
    </ligand>
</feature>
<comment type="caution">
    <text evidence="8">The sequence shown here is derived from an EMBL/GenBank/DDBJ whole genome shotgun (WGS) entry which is preliminary data.</text>
</comment>
<dbReference type="Pfam" id="PF01725">
    <property type="entry name" value="Ham1p_like"/>
    <property type="match status" value="1"/>
</dbReference>
<evidence type="ECO:0000256" key="2">
    <source>
        <dbReference type="ARBA" id="ARBA00022723"/>
    </source>
</evidence>
<dbReference type="Proteomes" id="UP000503640">
    <property type="component" value="Unassembled WGS sequence"/>
</dbReference>
<keyword evidence="6 7" id="KW-0546">Nucleotide metabolism</keyword>
<dbReference type="GO" id="GO:0036220">
    <property type="term" value="F:ITP diphosphatase activity"/>
    <property type="evidence" value="ECO:0007669"/>
    <property type="project" value="UniProtKB-UniRule"/>
</dbReference>
<comment type="subunit">
    <text evidence="7">Homodimer.</text>
</comment>
<gene>
    <name evidence="8" type="ORF">AMYX_06340</name>
</gene>
<evidence type="ECO:0000313" key="8">
    <source>
        <dbReference type="EMBL" id="GEJ55893.1"/>
    </source>
</evidence>
<dbReference type="EMBL" id="BJTG01000002">
    <property type="protein sequence ID" value="GEJ55893.1"/>
    <property type="molecule type" value="Genomic_DNA"/>
</dbReference>
<feature type="binding site" evidence="7">
    <location>
        <position position="218"/>
    </location>
    <ligand>
        <name>substrate</name>
    </ligand>
</feature>
<comment type="catalytic activity">
    <reaction evidence="7">
        <text>dITP + H2O = dIMP + diphosphate + H(+)</text>
        <dbReference type="Rhea" id="RHEA:28342"/>
        <dbReference type="ChEBI" id="CHEBI:15377"/>
        <dbReference type="ChEBI" id="CHEBI:15378"/>
        <dbReference type="ChEBI" id="CHEBI:33019"/>
        <dbReference type="ChEBI" id="CHEBI:61194"/>
        <dbReference type="ChEBI" id="CHEBI:61382"/>
        <dbReference type="EC" id="3.6.1.66"/>
    </reaction>
</comment>
<evidence type="ECO:0000313" key="9">
    <source>
        <dbReference type="Proteomes" id="UP000503640"/>
    </source>
</evidence>
<comment type="function">
    <text evidence="7">Pyrophosphatase that catalyzes the hydrolysis of nucleoside triphosphates to their monophosphate derivatives, with a high preference for the non-canonical purine nucleotides XTP (xanthosine triphosphate), dITP (deoxyinosine triphosphate) and ITP. Seems to function as a house-cleaning enzyme that removes non-canonical purine nucleotides from the nucleotide pool, thus preventing their incorporation into DNA/RNA and avoiding chromosomal lesions.</text>
</comment>
<keyword evidence="2 7" id="KW-0479">Metal-binding</keyword>
<feature type="binding site" evidence="7">
    <location>
        <begin position="223"/>
        <end position="224"/>
    </location>
    <ligand>
        <name>substrate</name>
    </ligand>
</feature>
<comment type="catalytic activity">
    <reaction evidence="7">
        <text>XTP + H2O = XMP + diphosphate + H(+)</text>
        <dbReference type="Rhea" id="RHEA:28610"/>
        <dbReference type="ChEBI" id="CHEBI:15377"/>
        <dbReference type="ChEBI" id="CHEBI:15378"/>
        <dbReference type="ChEBI" id="CHEBI:33019"/>
        <dbReference type="ChEBI" id="CHEBI:57464"/>
        <dbReference type="ChEBI" id="CHEBI:61314"/>
        <dbReference type="EC" id="3.6.1.66"/>
    </reaction>
</comment>
<dbReference type="GO" id="GO:0035870">
    <property type="term" value="F:dITP diphosphatase activity"/>
    <property type="evidence" value="ECO:0007669"/>
    <property type="project" value="UniProtKB-UniRule"/>
</dbReference>